<dbReference type="PROSITE" id="PS50812">
    <property type="entry name" value="PWWP"/>
    <property type="match status" value="1"/>
</dbReference>
<evidence type="ECO:0000259" key="7">
    <source>
        <dbReference type="PROSITE" id="PS50812"/>
    </source>
</evidence>
<dbReference type="GO" id="GO:0050661">
    <property type="term" value="F:NADP binding"/>
    <property type="evidence" value="ECO:0007669"/>
    <property type="project" value="InterPro"/>
</dbReference>
<dbReference type="SUPFAM" id="SSF48179">
    <property type="entry name" value="6-phosphogluconate dehydrogenase C-terminal domain-like"/>
    <property type="match status" value="1"/>
</dbReference>
<dbReference type="GO" id="GO:0003677">
    <property type="term" value="F:DNA binding"/>
    <property type="evidence" value="ECO:0007669"/>
    <property type="project" value="TreeGrafter"/>
</dbReference>
<gene>
    <name evidence="8" type="ORF">HNY73_022122</name>
</gene>
<name>A0A8T0E187_ARGBR</name>
<feature type="region of interest" description="Disordered" evidence="6">
    <location>
        <begin position="106"/>
        <end position="212"/>
    </location>
</feature>
<keyword evidence="9" id="KW-1185">Reference proteome</keyword>
<dbReference type="Pfam" id="PF00855">
    <property type="entry name" value="PWWP"/>
    <property type="match status" value="1"/>
</dbReference>
<dbReference type="InterPro" id="IPR036291">
    <property type="entry name" value="NAD(P)-bd_dom_sf"/>
</dbReference>
<reference evidence="8" key="2">
    <citation type="submission" date="2020-06" db="EMBL/GenBank/DDBJ databases">
        <authorList>
            <person name="Sheffer M."/>
        </authorList>
    </citation>
    <scope>NUCLEOTIDE SEQUENCE</scope>
</reference>
<evidence type="ECO:0000256" key="1">
    <source>
        <dbReference type="ARBA" id="ARBA00004286"/>
    </source>
</evidence>
<dbReference type="InterPro" id="IPR006115">
    <property type="entry name" value="6PGDH_NADP-bd"/>
</dbReference>
<dbReference type="GO" id="GO:0000785">
    <property type="term" value="C:chromatin"/>
    <property type="evidence" value="ECO:0007669"/>
    <property type="project" value="TreeGrafter"/>
</dbReference>
<dbReference type="Gene3D" id="1.10.1040.10">
    <property type="entry name" value="N-(1-d-carboxylethyl)-l-norvaline Dehydrogenase, domain 2"/>
    <property type="match status" value="1"/>
</dbReference>
<dbReference type="SMART" id="SM00293">
    <property type="entry name" value="PWWP"/>
    <property type="match status" value="1"/>
</dbReference>
<dbReference type="InterPro" id="IPR008927">
    <property type="entry name" value="6-PGluconate_DH-like_C_sf"/>
</dbReference>
<dbReference type="InterPro" id="IPR029154">
    <property type="entry name" value="HIBADH-like_NADP-bd"/>
</dbReference>
<keyword evidence="3" id="KW-0158">Chromosome</keyword>
<evidence type="ECO:0000256" key="6">
    <source>
        <dbReference type="SAM" id="MobiDB-lite"/>
    </source>
</evidence>
<feature type="compositionally biased region" description="Polar residues" evidence="6">
    <location>
        <begin position="184"/>
        <end position="197"/>
    </location>
</feature>
<evidence type="ECO:0000256" key="3">
    <source>
        <dbReference type="ARBA" id="ARBA00022454"/>
    </source>
</evidence>
<dbReference type="GO" id="GO:0031491">
    <property type="term" value="F:nucleosome binding"/>
    <property type="evidence" value="ECO:0007669"/>
    <property type="project" value="TreeGrafter"/>
</dbReference>
<dbReference type="InterPro" id="IPR000313">
    <property type="entry name" value="PWWP_dom"/>
</dbReference>
<evidence type="ECO:0000313" key="9">
    <source>
        <dbReference type="Proteomes" id="UP000807504"/>
    </source>
</evidence>
<protein>
    <recommendedName>
        <fullName evidence="5">Cytokine-like nuclear factor N-PAC</fullName>
    </recommendedName>
    <alternativeName>
        <fullName evidence="4">Glyoxylate reductase 1 homolog</fullName>
    </alternativeName>
</protein>
<dbReference type="InterPro" id="IPR051265">
    <property type="entry name" value="HIBADH-related_NP60_sf"/>
</dbReference>
<dbReference type="Proteomes" id="UP000807504">
    <property type="component" value="Unassembled WGS sequence"/>
</dbReference>
<dbReference type="GO" id="GO:0140673">
    <property type="term" value="P:transcription elongation-coupled chromatin remodeling"/>
    <property type="evidence" value="ECO:0007669"/>
    <property type="project" value="TreeGrafter"/>
</dbReference>
<dbReference type="Pfam" id="PF03446">
    <property type="entry name" value="NAD_binding_2"/>
    <property type="match status" value="1"/>
</dbReference>
<feature type="domain" description="PWWP" evidence="7">
    <location>
        <begin position="8"/>
        <end position="53"/>
    </location>
</feature>
<organism evidence="8 9">
    <name type="scientific">Argiope bruennichi</name>
    <name type="common">Wasp spider</name>
    <name type="synonym">Aranea bruennichi</name>
    <dbReference type="NCBI Taxonomy" id="94029"/>
    <lineage>
        <taxon>Eukaryota</taxon>
        <taxon>Metazoa</taxon>
        <taxon>Ecdysozoa</taxon>
        <taxon>Arthropoda</taxon>
        <taxon>Chelicerata</taxon>
        <taxon>Arachnida</taxon>
        <taxon>Araneae</taxon>
        <taxon>Araneomorphae</taxon>
        <taxon>Entelegynae</taxon>
        <taxon>Araneoidea</taxon>
        <taxon>Araneidae</taxon>
        <taxon>Argiope</taxon>
    </lineage>
</organism>
<comment type="subcellular location">
    <subcellularLocation>
        <location evidence="1">Chromosome</location>
    </subcellularLocation>
</comment>
<evidence type="ECO:0000256" key="4">
    <source>
        <dbReference type="ARBA" id="ARBA00030287"/>
    </source>
</evidence>
<feature type="compositionally biased region" description="Basic and acidic residues" evidence="6">
    <location>
        <begin position="117"/>
        <end position="160"/>
    </location>
</feature>
<dbReference type="EMBL" id="JABXBU010002231">
    <property type="protein sequence ID" value="KAF8763999.1"/>
    <property type="molecule type" value="Genomic_DNA"/>
</dbReference>
<dbReference type="PANTHER" id="PTHR43580:SF2">
    <property type="entry name" value="CYTOKINE-LIKE NUCLEAR FACTOR N-PAC"/>
    <property type="match status" value="1"/>
</dbReference>
<dbReference type="Gene3D" id="3.40.50.720">
    <property type="entry name" value="NAD(P)-binding Rossmann-like Domain"/>
    <property type="match status" value="1"/>
</dbReference>
<comment type="caution">
    <text evidence="8">The sequence shown here is derived from an EMBL/GenBank/DDBJ whole genome shotgun (WGS) entry which is preliminary data.</text>
</comment>
<dbReference type="SUPFAM" id="SSF51735">
    <property type="entry name" value="NAD(P)-binding Rossmann-fold domains"/>
    <property type="match status" value="1"/>
</dbReference>
<evidence type="ECO:0000256" key="5">
    <source>
        <dbReference type="ARBA" id="ARBA00034140"/>
    </source>
</evidence>
<sequence length="518" mass="56798">MVTKNFEVGDLVWAKMKNFPPWPGQIAEPPATAKPRKGSHYVYFLGSKNYAWMKDETINHHALRLIPPESKKKTALLQTAIDEIIELSKDRPFKVDEIIDDDASLEVSPKKKSPKKGKLEDSKSSPESKISRKRPSFDKLSKSPKVRVIDGENSKDHSLRDMGSFPRIGPSSMSDDDDTSSTSRPTATGVNSRVKNASDSSPDDDESLDSYKKFVPPTSKKIGFLGLGTMGHNIAKHLITSGHYVTVWNRTPGKCLDLIKAGAISSETPAEVVKASDITFCCVSDALAVRSLLFGPTGVLTGLTDSNDAESGESSEKGYVEMTSMDFETSREISEAVELRGGRYLEASLIGSKNYAMEGNLLILASGNAELFQECNTCFHAMSETVYFVSTEVGQSLKYSLALKSLMGTTFAAMAECLVLSERTKISQVDFLRLLTLKGFSCPEVLDKAKSIIEHKFSTPPCTALRHQQNDLALIHTMSNQFSQPMPVTSAANELYIHAKLLGYGDHDVAAVYYGAKY</sequence>
<dbReference type="PANTHER" id="PTHR43580">
    <property type="entry name" value="OXIDOREDUCTASE GLYR1-RELATED"/>
    <property type="match status" value="1"/>
</dbReference>
<dbReference type="SUPFAM" id="SSF63748">
    <property type="entry name" value="Tudor/PWWP/MBT"/>
    <property type="match status" value="1"/>
</dbReference>
<dbReference type="Gene3D" id="2.30.30.140">
    <property type="match status" value="1"/>
</dbReference>
<dbReference type="AlphaFoldDB" id="A0A8T0E187"/>
<proteinExistence type="inferred from homology"/>
<comment type="similarity">
    <text evidence="2">Belongs to the HIBADH-related family. NP60 subfamily.</text>
</comment>
<accession>A0A8T0E187</accession>
<evidence type="ECO:0000256" key="2">
    <source>
        <dbReference type="ARBA" id="ARBA00007598"/>
    </source>
</evidence>
<dbReference type="GO" id="GO:0051287">
    <property type="term" value="F:NAD binding"/>
    <property type="evidence" value="ECO:0007669"/>
    <property type="project" value="InterPro"/>
</dbReference>
<reference evidence="8" key="1">
    <citation type="journal article" date="2020" name="bioRxiv">
        <title>Chromosome-level reference genome of the European wasp spider Argiope bruennichi: a resource for studies on range expansion and evolutionary adaptation.</title>
        <authorList>
            <person name="Sheffer M.M."/>
            <person name="Hoppe A."/>
            <person name="Krehenwinkel H."/>
            <person name="Uhl G."/>
            <person name="Kuss A.W."/>
            <person name="Jensen L."/>
            <person name="Jensen C."/>
            <person name="Gillespie R.G."/>
            <person name="Hoff K.J."/>
            <person name="Prost S."/>
        </authorList>
    </citation>
    <scope>NUCLEOTIDE SEQUENCE</scope>
</reference>
<dbReference type="InterPro" id="IPR013328">
    <property type="entry name" value="6PGD_dom2"/>
</dbReference>
<dbReference type="Pfam" id="PF14833">
    <property type="entry name" value="NAD_binding_11"/>
    <property type="match status" value="1"/>
</dbReference>
<evidence type="ECO:0000313" key="8">
    <source>
        <dbReference type="EMBL" id="KAF8763999.1"/>
    </source>
</evidence>